<dbReference type="InterPro" id="IPR006942">
    <property type="entry name" value="TH1"/>
</dbReference>
<comment type="subcellular location">
    <subcellularLocation>
        <location evidence="1">Nucleus</location>
    </subcellularLocation>
</comment>
<name>A0A814HPZ1_9BILA</name>
<dbReference type="OrthoDB" id="511287at2759"/>
<evidence type="ECO:0000313" key="8">
    <source>
        <dbReference type="Proteomes" id="UP000663879"/>
    </source>
</evidence>
<dbReference type="GO" id="GO:0032021">
    <property type="term" value="C:NELF complex"/>
    <property type="evidence" value="ECO:0007669"/>
    <property type="project" value="TreeGrafter"/>
</dbReference>
<keyword evidence="8" id="KW-1185">Reference proteome</keyword>
<comment type="caution">
    <text evidence="7">The sequence shown here is derived from an EMBL/GenBank/DDBJ whole genome shotgun (WGS) entry which is preliminary data.</text>
</comment>
<dbReference type="PANTHER" id="PTHR12144">
    <property type="entry name" value="NEGATIVE ELONGATION FACTOR D"/>
    <property type="match status" value="1"/>
</dbReference>
<dbReference type="EMBL" id="CAJNOC010004161">
    <property type="protein sequence ID" value="CAF1011756.1"/>
    <property type="molecule type" value="Genomic_DNA"/>
</dbReference>
<evidence type="ECO:0000256" key="1">
    <source>
        <dbReference type="ARBA" id="ARBA00004123"/>
    </source>
</evidence>
<evidence type="ECO:0000256" key="5">
    <source>
        <dbReference type="ARBA" id="ARBA00023163"/>
    </source>
</evidence>
<evidence type="ECO:0000256" key="3">
    <source>
        <dbReference type="ARBA" id="ARBA00022491"/>
    </source>
</evidence>
<dbReference type="GO" id="GO:0034244">
    <property type="term" value="P:negative regulation of transcription elongation by RNA polymerase II"/>
    <property type="evidence" value="ECO:0007669"/>
    <property type="project" value="TreeGrafter"/>
</dbReference>
<organism evidence="7 8">
    <name type="scientific">Brachionus calyciflorus</name>
    <dbReference type="NCBI Taxonomy" id="104777"/>
    <lineage>
        <taxon>Eukaryota</taxon>
        <taxon>Metazoa</taxon>
        <taxon>Spiralia</taxon>
        <taxon>Gnathifera</taxon>
        <taxon>Rotifera</taxon>
        <taxon>Eurotatoria</taxon>
        <taxon>Monogononta</taxon>
        <taxon>Pseudotrocha</taxon>
        <taxon>Ploima</taxon>
        <taxon>Brachionidae</taxon>
        <taxon>Brachionus</taxon>
    </lineage>
</organism>
<comment type="similarity">
    <text evidence="2">Belongs to the NELF-D family.</text>
</comment>
<dbReference type="Pfam" id="PF04858">
    <property type="entry name" value="TH1"/>
    <property type="match status" value="1"/>
</dbReference>
<evidence type="ECO:0000256" key="4">
    <source>
        <dbReference type="ARBA" id="ARBA00023015"/>
    </source>
</evidence>
<sequence>MEEDDSESQRIQNECKDLFASTDYIMEPAIFDTIKTYFMHGGEPSPVVDLLSESYTAVAQTVNLLADWLISLGTPVQEVQQMVENHLKNLIMKNFDPKKADTIFTMEGGAPNWLTEIIEHSIWRKMLFKLAEQHPNCLMLNFTIKLISDSGYEKEINSVAVASQQVEVYSKVLKSSLVTFVKEGIELQDKNLQDIIALTCRGEHTYLYSQMLLNSIFNRNKLLCNENGCFIAKRISQEIDLAAKEKNYNITPYSLALNDTPKYPRVMSGLDSMLTKNSLNTSDITNLYKLYSSDDPPPVHLIRNSRFLDMLISYFFEPSAKLNPEHKDKYLYLLAYASSVCEIYNGEERLSIIKNNLDETKILIQTAYTICHENKASSDLLGDLNELFKCLVLPVVAIGVLKWVELIIIDPSYFKLNTDGSPIHLILLDEIAQLHPLLHSRIFTLLNRLFLENFADLDNLVQIQFKKTIIDRMIFLMGKGYVVPILAFLNKCWKDQDTDISLIRHFVMEVLEMIGPPYSQKLVSLFLPLINNEYINTFLKADERKIVQEFLTYCKENSLS</sequence>
<gene>
    <name evidence="7" type="ORF">OXX778_LOCUS16927</name>
</gene>
<keyword evidence="5" id="KW-0804">Transcription</keyword>
<dbReference type="PANTHER" id="PTHR12144:SF0">
    <property type="entry name" value="NEGATIVE ELONGATION FACTOR C_D"/>
    <property type="match status" value="1"/>
</dbReference>
<evidence type="ECO:0000313" key="7">
    <source>
        <dbReference type="EMBL" id="CAF1011756.1"/>
    </source>
</evidence>
<dbReference type="GO" id="GO:0003723">
    <property type="term" value="F:RNA binding"/>
    <property type="evidence" value="ECO:0007669"/>
    <property type="project" value="TreeGrafter"/>
</dbReference>
<keyword evidence="6" id="KW-0539">Nucleus</keyword>
<keyword evidence="4" id="KW-0805">Transcription regulation</keyword>
<evidence type="ECO:0008006" key="9">
    <source>
        <dbReference type="Google" id="ProtNLM"/>
    </source>
</evidence>
<proteinExistence type="inferred from homology"/>
<protein>
    <recommendedName>
        <fullName evidence="9">Negative elongation factor D</fullName>
    </recommendedName>
</protein>
<accession>A0A814HPZ1</accession>
<evidence type="ECO:0000256" key="6">
    <source>
        <dbReference type="ARBA" id="ARBA00023242"/>
    </source>
</evidence>
<dbReference type="AlphaFoldDB" id="A0A814HPZ1"/>
<dbReference type="Proteomes" id="UP000663879">
    <property type="component" value="Unassembled WGS sequence"/>
</dbReference>
<evidence type="ECO:0000256" key="2">
    <source>
        <dbReference type="ARBA" id="ARBA00005726"/>
    </source>
</evidence>
<reference evidence="7" key="1">
    <citation type="submission" date="2021-02" db="EMBL/GenBank/DDBJ databases">
        <authorList>
            <person name="Nowell W R."/>
        </authorList>
    </citation>
    <scope>NUCLEOTIDE SEQUENCE</scope>
    <source>
        <strain evidence="7">Ploen Becks lab</strain>
    </source>
</reference>
<keyword evidence="3" id="KW-0678">Repressor</keyword>